<keyword evidence="4 6" id="KW-0689">Ribosomal protein</keyword>
<dbReference type="AlphaFoldDB" id="A0A451D9M5"/>
<evidence type="ECO:0000313" key="8">
    <source>
        <dbReference type="Proteomes" id="UP000294368"/>
    </source>
</evidence>
<dbReference type="FunFam" id="3.30.70.330:FF:000001">
    <property type="entry name" value="50S ribosomal protein L23"/>
    <property type="match status" value="1"/>
</dbReference>
<comment type="function">
    <text evidence="6">One of the early assembly proteins it binds 23S rRNA. One of the proteins that surrounds the polypeptide exit tunnel on the outside of the ribosome. Forms the main docking site for trigger factor binding to the ribosome.</text>
</comment>
<dbReference type="GO" id="GO:0005840">
    <property type="term" value="C:ribosome"/>
    <property type="evidence" value="ECO:0007669"/>
    <property type="project" value="UniProtKB-KW"/>
</dbReference>
<dbReference type="GO" id="GO:1990904">
    <property type="term" value="C:ribonucleoprotein complex"/>
    <property type="evidence" value="ECO:0007669"/>
    <property type="project" value="UniProtKB-KW"/>
</dbReference>
<dbReference type="GO" id="GO:0006412">
    <property type="term" value="P:translation"/>
    <property type="evidence" value="ECO:0007669"/>
    <property type="project" value="UniProtKB-UniRule"/>
</dbReference>
<dbReference type="Gene3D" id="3.30.70.330">
    <property type="match status" value="1"/>
</dbReference>
<dbReference type="GO" id="GO:0019843">
    <property type="term" value="F:rRNA binding"/>
    <property type="evidence" value="ECO:0007669"/>
    <property type="project" value="UniProtKB-UniRule"/>
</dbReference>
<evidence type="ECO:0000256" key="1">
    <source>
        <dbReference type="ARBA" id="ARBA00006700"/>
    </source>
</evidence>
<reference evidence="7 8" key="1">
    <citation type="submission" date="2019-02" db="EMBL/GenBank/DDBJ databases">
        <authorList>
            <person name="Manzano-Marin A."/>
            <person name="Manzano-Marin A."/>
        </authorList>
    </citation>
    <scope>NUCLEOTIDE SEQUENCE [LARGE SCALE GENOMIC DNA]</scope>
    <source>
        <strain evidence="7 8">ErCikochiana</strain>
    </source>
</reference>
<comment type="similarity">
    <text evidence="1 6">Belongs to the universal ribosomal protein uL23 family.</text>
</comment>
<dbReference type="Proteomes" id="UP000294368">
    <property type="component" value="Chromosome"/>
</dbReference>
<sequence length="101" mass="11521">MNLEERLLRILRAPHVSEKASSLMDKDNTIVFKVTKDASKVEIKSAIKSIFKVEVDSVNTLLVKGKIKRHKKRLGRRKDWKKAYISLKEGQNITDVVGSSE</sequence>
<organism evidence="7 8">
    <name type="scientific">Candidatus Erwinia haradaeae</name>
    <dbReference type="NCBI Taxonomy" id="1922217"/>
    <lineage>
        <taxon>Bacteria</taxon>
        <taxon>Pseudomonadati</taxon>
        <taxon>Pseudomonadota</taxon>
        <taxon>Gammaproteobacteria</taxon>
        <taxon>Enterobacterales</taxon>
        <taxon>Erwiniaceae</taxon>
        <taxon>Erwinia</taxon>
    </lineage>
</organism>
<dbReference type="Pfam" id="PF00276">
    <property type="entry name" value="Ribosomal_L23"/>
    <property type="match status" value="1"/>
</dbReference>
<proteinExistence type="inferred from homology"/>
<dbReference type="PANTHER" id="PTHR11620">
    <property type="entry name" value="60S RIBOSOMAL PROTEIN L23A"/>
    <property type="match status" value="1"/>
</dbReference>
<protein>
    <recommendedName>
        <fullName evidence="6">Large ribosomal subunit protein uL23</fullName>
    </recommendedName>
</protein>
<evidence type="ECO:0000256" key="3">
    <source>
        <dbReference type="ARBA" id="ARBA00022884"/>
    </source>
</evidence>
<dbReference type="RefSeq" id="WP_157988418.1">
    <property type="nucleotide sequence ID" value="NZ_LR217715.1"/>
</dbReference>
<dbReference type="SUPFAM" id="SSF54189">
    <property type="entry name" value="Ribosomal proteins S24e, L23 and L15e"/>
    <property type="match status" value="1"/>
</dbReference>
<dbReference type="EMBL" id="LR217715">
    <property type="protein sequence ID" value="VFP83021.1"/>
    <property type="molecule type" value="Genomic_DNA"/>
</dbReference>
<accession>A0A451D9M5</accession>
<dbReference type="NCBIfam" id="NF004359">
    <property type="entry name" value="PRK05738.1-3"/>
    <property type="match status" value="1"/>
</dbReference>
<evidence type="ECO:0000256" key="5">
    <source>
        <dbReference type="ARBA" id="ARBA00023274"/>
    </source>
</evidence>
<evidence type="ECO:0000256" key="4">
    <source>
        <dbReference type="ARBA" id="ARBA00022980"/>
    </source>
</evidence>
<dbReference type="InterPro" id="IPR012678">
    <property type="entry name" value="Ribosomal_uL23/eL15/eS24_sf"/>
</dbReference>
<dbReference type="NCBIfam" id="NF004363">
    <property type="entry name" value="PRK05738.2-4"/>
    <property type="match status" value="1"/>
</dbReference>
<dbReference type="GO" id="GO:0003735">
    <property type="term" value="F:structural constituent of ribosome"/>
    <property type="evidence" value="ECO:0007669"/>
    <property type="project" value="InterPro"/>
</dbReference>
<name>A0A451D9M5_9GAMM</name>
<dbReference type="InterPro" id="IPR012677">
    <property type="entry name" value="Nucleotide-bd_a/b_plait_sf"/>
</dbReference>
<comment type="subunit">
    <text evidence="6">Part of the 50S ribosomal subunit. Contacts protein L29, and trigger factor when it is bound to the ribosome.</text>
</comment>
<gene>
    <name evidence="6 7" type="primary">rplW</name>
    <name evidence="7" type="ORF">ERCIKOCA2762_259</name>
</gene>
<evidence type="ECO:0000313" key="7">
    <source>
        <dbReference type="EMBL" id="VFP83021.1"/>
    </source>
</evidence>
<keyword evidence="5 6" id="KW-0687">Ribonucleoprotein</keyword>
<dbReference type="InterPro" id="IPR013025">
    <property type="entry name" value="Ribosomal_uL23-like"/>
</dbReference>
<dbReference type="NCBIfam" id="NF004358">
    <property type="entry name" value="PRK05738.1-1"/>
    <property type="match status" value="1"/>
</dbReference>
<keyword evidence="3 6" id="KW-0694">RNA-binding</keyword>
<evidence type="ECO:0000256" key="2">
    <source>
        <dbReference type="ARBA" id="ARBA00022730"/>
    </source>
</evidence>
<evidence type="ECO:0000256" key="6">
    <source>
        <dbReference type="HAMAP-Rule" id="MF_01369"/>
    </source>
</evidence>
<keyword evidence="2 6" id="KW-0699">rRNA-binding</keyword>
<dbReference type="OrthoDB" id="9793353at2"/>
<dbReference type="HAMAP" id="MF_01369_B">
    <property type="entry name" value="Ribosomal_uL23_B"/>
    <property type="match status" value="1"/>
</dbReference>